<keyword evidence="4 9" id="KW-0067">ATP-binding</keyword>
<dbReference type="InterPro" id="IPR000212">
    <property type="entry name" value="DNA_helicase_UvrD/REP"/>
</dbReference>
<evidence type="ECO:0000259" key="10">
    <source>
        <dbReference type="PROSITE" id="PS51198"/>
    </source>
</evidence>
<dbReference type="InterPro" id="IPR014017">
    <property type="entry name" value="DNA_helicase_UvrD-like_C"/>
</dbReference>
<dbReference type="InterPro" id="IPR014016">
    <property type="entry name" value="UvrD-like_ATP-bd"/>
</dbReference>
<evidence type="ECO:0000256" key="7">
    <source>
        <dbReference type="ARBA" id="ARBA00034808"/>
    </source>
</evidence>
<sequence length="569" mass="66124">MTAPYFPYTIKLFGPPGTGKTRTLQKLTEWLIGEGEENKEELIAKGFPKEWLEENFGKYALSEIAFATFQTSALKEFVEDRLGKSLKNDRAPGGDLRYFRTIHGICQVLLRDAGLDAWKSVSRKMGGLSPERWFQIFANRRRKEVDPSFRFDPDSMGAANPFEKANYLWQVKSQVINREYPKVGREHITERVLEELPPSLQDHYLAWLDFKQEKGIKDYDDMLIDAYDALKAGVISLPTRVLIVDEFQDLSPLQFEIFKMLARDKELVVIAGDDWQTIFTWMGADPRFLVNYPADLQIILRKTWRLPEKILREALTYAKANLRSGVFKEMVSTGKRGAIGIVSNFSTKNDNDLDLLARWVLNELKRGHSVFVLARTNRQALHIFGELYKRGFKPKNLKKSSRWKKRVEPVGDFFDVLHAIVAIERGTPSREDFKRVGWACGVISEKEFEKDLPLMEYIKPDWKRTIKLERIQEIWGRTARRFLEKILKEGITPIAGIPEDHELYVDTIHSSKGLEADTVFLINEMPRRNWRRYFKRPEDLEAEARVWFVGMTRARKGLLIINTNKAFHL</sequence>
<dbReference type="GO" id="GO:0043138">
    <property type="term" value="F:3'-5' DNA helicase activity"/>
    <property type="evidence" value="ECO:0007669"/>
    <property type="project" value="UniProtKB-EC"/>
</dbReference>
<feature type="domain" description="UvrD-like helicase ATP-binding" evidence="10">
    <location>
        <begin position="1"/>
        <end position="325"/>
    </location>
</feature>
<keyword evidence="5" id="KW-0413">Isomerase</keyword>
<evidence type="ECO:0000256" key="6">
    <source>
        <dbReference type="ARBA" id="ARBA00034617"/>
    </source>
</evidence>
<accession>D6MXZ5</accession>
<reference evidence="11" key="1">
    <citation type="journal article" date="2010" name="Nucleic Acids Res.">
        <title>Two novel families of plasmids from hyperthermophilic archaea encoding new families of replication proteins.</title>
        <authorList>
            <person name="Soler N."/>
            <person name="Marguet E."/>
            <person name="Cortez D."/>
            <person name="Desnoues N."/>
            <person name="Keller J."/>
            <person name="van Tilbeurgh H."/>
            <person name="Sezonov G."/>
            <person name="Forterre P."/>
        </authorList>
    </citation>
    <scope>NUCLEOTIDE SEQUENCE</scope>
    <source>
        <strain evidence="11">30/1</strain>
        <plasmid evidence="11">pTN2</plasmid>
    </source>
</reference>
<name>D6MXZ5_9EURY</name>
<dbReference type="EC" id="5.6.2.4" evidence="7"/>
<dbReference type="Pfam" id="PF13361">
    <property type="entry name" value="UvrD_C"/>
    <property type="match status" value="1"/>
</dbReference>
<dbReference type="PANTHER" id="PTHR11070">
    <property type="entry name" value="UVRD / RECB / PCRA DNA HELICASE FAMILY MEMBER"/>
    <property type="match status" value="1"/>
</dbReference>
<evidence type="ECO:0000256" key="5">
    <source>
        <dbReference type="ARBA" id="ARBA00023235"/>
    </source>
</evidence>
<evidence type="ECO:0000256" key="1">
    <source>
        <dbReference type="ARBA" id="ARBA00022741"/>
    </source>
</evidence>
<keyword evidence="3 9" id="KW-0347">Helicase</keyword>
<dbReference type="EMBL" id="GU056177">
    <property type="protein sequence ID" value="ADF80196.1"/>
    <property type="molecule type" value="Genomic_DNA"/>
</dbReference>
<evidence type="ECO:0000256" key="3">
    <source>
        <dbReference type="ARBA" id="ARBA00022806"/>
    </source>
</evidence>
<protein>
    <recommendedName>
        <fullName evidence="7">DNA 3'-5' helicase</fullName>
        <ecNumber evidence="7">5.6.2.4</ecNumber>
    </recommendedName>
</protein>
<dbReference type="RefSeq" id="WP_013087979.1">
    <property type="nucleotide sequence ID" value="NC_014115.1"/>
</dbReference>
<dbReference type="InterPro" id="IPR027417">
    <property type="entry name" value="P-loop_NTPase"/>
</dbReference>
<evidence type="ECO:0000256" key="8">
    <source>
        <dbReference type="ARBA" id="ARBA00048988"/>
    </source>
</evidence>
<feature type="binding site" evidence="9">
    <location>
        <begin position="14"/>
        <end position="21"/>
    </location>
    <ligand>
        <name>ATP</name>
        <dbReference type="ChEBI" id="CHEBI:30616"/>
    </ligand>
</feature>
<dbReference type="GO" id="GO:0003677">
    <property type="term" value="F:DNA binding"/>
    <property type="evidence" value="ECO:0007669"/>
    <property type="project" value="InterPro"/>
</dbReference>
<evidence type="ECO:0000256" key="2">
    <source>
        <dbReference type="ARBA" id="ARBA00022801"/>
    </source>
</evidence>
<dbReference type="GO" id="GO:0016787">
    <property type="term" value="F:hydrolase activity"/>
    <property type="evidence" value="ECO:0007669"/>
    <property type="project" value="UniProtKB-UniRule"/>
</dbReference>
<gene>
    <name evidence="11" type="ORF">tn2-1</name>
</gene>
<keyword evidence="1 9" id="KW-0547">Nucleotide-binding</keyword>
<dbReference type="Gene3D" id="3.40.50.300">
    <property type="entry name" value="P-loop containing nucleotide triphosphate hydrolases"/>
    <property type="match status" value="2"/>
</dbReference>
<keyword evidence="2 9" id="KW-0378">Hydrolase</keyword>
<geneLocation type="plasmid" evidence="11">
    <name>pTN2</name>
</geneLocation>
<evidence type="ECO:0000256" key="4">
    <source>
        <dbReference type="ARBA" id="ARBA00022840"/>
    </source>
</evidence>
<evidence type="ECO:0000256" key="9">
    <source>
        <dbReference type="PROSITE-ProRule" id="PRU00560"/>
    </source>
</evidence>
<dbReference type="GO" id="GO:0005524">
    <property type="term" value="F:ATP binding"/>
    <property type="evidence" value="ECO:0007669"/>
    <property type="project" value="UniProtKB-UniRule"/>
</dbReference>
<dbReference type="GO" id="GO:0000725">
    <property type="term" value="P:recombinational repair"/>
    <property type="evidence" value="ECO:0007669"/>
    <property type="project" value="TreeGrafter"/>
</dbReference>
<comment type="catalytic activity">
    <reaction evidence="6">
        <text>Couples ATP hydrolysis with the unwinding of duplex DNA by translocating in the 3'-5' direction.</text>
        <dbReference type="EC" id="5.6.2.4"/>
    </reaction>
</comment>
<evidence type="ECO:0000313" key="11">
    <source>
        <dbReference type="EMBL" id="ADF80196.1"/>
    </source>
</evidence>
<dbReference type="PANTHER" id="PTHR11070:SF2">
    <property type="entry name" value="ATP-DEPENDENT DNA HELICASE SRS2"/>
    <property type="match status" value="1"/>
</dbReference>
<proteinExistence type="predicted"/>
<dbReference type="Pfam" id="PF00580">
    <property type="entry name" value="UvrD-helicase"/>
    <property type="match status" value="1"/>
</dbReference>
<dbReference type="AlphaFoldDB" id="D6MXZ5"/>
<comment type="catalytic activity">
    <reaction evidence="8">
        <text>ATP + H2O = ADP + phosphate + H(+)</text>
        <dbReference type="Rhea" id="RHEA:13065"/>
        <dbReference type="ChEBI" id="CHEBI:15377"/>
        <dbReference type="ChEBI" id="CHEBI:15378"/>
        <dbReference type="ChEBI" id="CHEBI:30616"/>
        <dbReference type="ChEBI" id="CHEBI:43474"/>
        <dbReference type="ChEBI" id="CHEBI:456216"/>
        <dbReference type="EC" id="5.6.2.4"/>
    </reaction>
</comment>
<keyword evidence="11" id="KW-0614">Plasmid</keyword>
<dbReference type="PROSITE" id="PS51198">
    <property type="entry name" value="UVRD_HELICASE_ATP_BIND"/>
    <property type="match status" value="1"/>
</dbReference>
<dbReference type="SUPFAM" id="SSF52540">
    <property type="entry name" value="P-loop containing nucleoside triphosphate hydrolases"/>
    <property type="match status" value="1"/>
</dbReference>
<organism evidence="11">
    <name type="scientific">Thermococcus nautili</name>
    <dbReference type="NCBI Taxonomy" id="195522"/>
    <lineage>
        <taxon>Archaea</taxon>
        <taxon>Methanobacteriati</taxon>
        <taxon>Methanobacteriota</taxon>
        <taxon>Thermococci</taxon>
        <taxon>Thermococcales</taxon>
        <taxon>Thermococcaceae</taxon>
        <taxon>Thermococcus</taxon>
    </lineage>
</organism>